<comment type="caution">
    <text evidence="7">The sequence shown here is derived from an EMBL/GenBank/DDBJ whole genome shotgun (WGS) entry which is preliminary data.</text>
</comment>
<evidence type="ECO:0000256" key="5">
    <source>
        <dbReference type="ARBA" id="ARBA00023163"/>
    </source>
</evidence>
<dbReference type="InterPro" id="IPR036390">
    <property type="entry name" value="WH_DNA-bd_sf"/>
</dbReference>
<keyword evidence="4" id="KW-0238">DNA-binding</keyword>
<evidence type="ECO:0000256" key="2">
    <source>
        <dbReference type="ARBA" id="ARBA00009437"/>
    </source>
</evidence>
<sequence length="301" mass="32667">MGRGRLIELEAAVAVARRRSFRAAAAELGLSTTALSQAIADLEARLGVRLFNRTTRSVAPTPAGEQFVAEVAPALTAIREASDAVNQHRATPTGVLRLNTSAGAARRILQPIIFEYLDRYPEMSVDIVTEGKLIDIVREGFDAGFRLAEQVPADMISVPLGPSARLIVVGAPAYLAARAAPHTPADLAGHDCIRMRLPAGTVYRWEFEKDGEQLLIDPSGRLTLDEPNLIREAALAGYGLAYMSEWDVAEAVRDGRLVQLLAEWTPAFPGLSLYYPGGRHVPAGLRAFIDLIHERRRQGEG</sequence>
<comment type="similarity">
    <text evidence="2">Belongs to the LysR transcriptional regulatory family.</text>
</comment>
<dbReference type="SUPFAM" id="SSF53850">
    <property type="entry name" value="Periplasmic binding protein-like II"/>
    <property type="match status" value="1"/>
</dbReference>
<dbReference type="PROSITE" id="PS50931">
    <property type="entry name" value="HTH_LYSR"/>
    <property type="match status" value="1"/>
</dbReference>
<dbReference type="FunFam" id="1.10.10.10:FF:000001">
    <property type="entry name" value="LysR family transcriptional regulator"/>
    <property type="match status" value="1"/>
</dbReference>
<dbReference type="InterPro" id="IPR005119">
    <property type="entry name" value="LysR_subst-bd"/>
</dbReference>
<name>A0A508TKU4_9BRAD</name>
<reference evidence="7" key="1">
    <citation type="submission" date="2019-02" db="EMBL/GenBank/DDBJ databases">
        <authorList>
            <person name="Pothier F.J."/>
        </authorList>
    </citation>
    <scope>NUCLEOTIDE SEQUENCE</scope>
    <source>
        <strain evidence="7">CI-1B</strain>
    </source>
</reference>
<evidence type="ECO:0000313" key="7">
    <source>
        <dbReference type="EMBL" id="VIO74990.1"/>
    </source>
</evidence>
<accession>A0A508TKU4</accession>
<keyword evidence="3" id="KW-0805">Transcription regulation</keyword>
<dbReference type="PRINTS" id="PR00039">
    <property type="entry name" value="HTHLYSR"/>
</dbReference>
<dbReference type="GO" id="GO:0043565">
    <property type="term" value="F:sequence-specific DNA binding"/>
    <property type="evidence" value="ECO:0007669"/>
    <property type="project" value="TreeGrafter"/>
</dbReference>
<dbReference type="InterPro" id="IPR036388">
    <property type="entry name" value="WH-like_DNA-bd_sf"/>
</dbReference>
<dbReference type="GO" id="GO:0003700">
    <property type="term" value="F:DNA-binding transcription factor activity"/>
    <property type="evidence" value="ECO:0007669"/>
    <property type="project" value="InterPro"/>
</dbReference>
<dbReference type="PANTHER" id="PTHR30537">
    <property type="entry name" value="HTH-TYPE TRANSCRIPTIONAL REGULATOR"/>
    <property type="match status" value="1"/>
</dbReference>
<evidence type="ECO:0000259" key="6">
    <source>
        <dbReference type="PROSITE" id="PS50931"/>
    </source>
</evidence>
<comment type="function">
    <text evidence="1">NodD regulates the expression of the nodABCFE genes which encode other nodulation proteins. NodD is also a negative regulator of its own expression. Binds flavonoids as inducers.</text>
</comment>
<dbReference type="AlphaFoldDB" id="A0A508TKU4"/>
<organism evidence="7 8">
    <name type="scientific">Bradyrhizobium ivorense</name>
    <dbReference type="NCBI Taxonomy" id="2511166"/>
    <lineage>
        <taxon>Bacteria</taxon>
        <taxon>Pseudomonadati</taxon>
        <taxon>Pseudomonadota</taxon>
        <taxon>Alphaproteobacteria</taxon>
        <taxon>Hyphomicrobiales</taxon>
        <taxon>Nitrobacteraceae</taxon>
        <taxon>Bradyrhizobium</taxon>
    </lineage>
</organism>
<dbReference type="CDD" id="cd08474">
    <property type="entry name" value="PBP2_CrgA_like_5"/>
    <property type="match status" value="1"/>
</dbReference>
<dbReference type="InterPro" id="IPR000847">
    <property type="entry name" value="LysR_HTH_N"/>
</dbReference>
<evidence type="ECO:0000256" key="4">
    <source>
        <dbReference type="ARBA" id="ARBA00023125"/>
    </source>
</evidence>
<dbReference type="Proteomes" id="UP000328092">
    <property type="component" value="Unassembled WGS sequence"/>
</dbReference>
<dbReference type="InterPro" id="IPR058163">
    <property type="entry name" value="LysR-type_TF_proteobact-type"/>
</dbReference>
<gene>
    <name evidence="7" type="primary">pgrR_9</name>
    <name evidence="7" type="ORF">CI1B_57010</name>
</gene>
<dbReference type="Gene3D" id="1.10.10.10">
    <property type="entry name" value="Winged helix-like DNA-binding domain superfamily/Winged helix DNA-binding domain"/>
    <property type="match status" value="1"/>
</dbReference>
<evidence type="ECO:0000256" key="1">
    <source>
        <dbReference type="ARBA" id="ARBA00003502"/>
    </source>
</evidence>
<keyword evidence="5" id="KW-0804">Transcription</keyword>
<dbReference type="SUPFAM" id="SSF46785">
    <property type="entry name" value="Winged helix' DNA-binding domain"/>
    <property type="match status" value="1"/>
</dbReference>
<dbReference type="PANTHER" id="PTHR30537:SF1">
    <property type="entry name" value="HTH-TYPE TRANSCRIPTIONAL REGULATOR PGRR"/>
    <property type="match status" value="1"/>
</dbReference>
<dbReference type="EMBL" id="CAADFC020000022">
    <property type="protein sequence ID" value="VIO74990.1"/>
    <property type="molecule type" value="Genomic_DNA"/>
</dbReference>
<dbReference type="Pfam" id="PF00126">
    <property type="entry name" value="HTH_1"/>
    <property type="match status" value="1"/>
</dbReference>
<protein>
    <submittedName>
        <fullName evidence="7">HTH-type transcriptional regulator PgrR</fullName>
    </submittedName>
</protein>
<evidence type="ECO:0000256" key="3">
    <source>
        <dbReference type="ARBA" id="ARBA00023015"/>
    </source>
</evidence>
<proteinExistence type="inferred from homology"/>
<evidence type="ECO:0000313" key="8">
    <source>
        <dbReference type="Proteomes" id="UP000328092"/>
    </source>
</evidence>
<keyword evidence="8" id="KW-1185">Reference proteome</keyword>
<dbReference type="Gene3D" id="3.40.190.290">
    <property type="match status" value="1"/>
</dbReference>
<dbReference type="OrthoDB" id="9813056at2"/>
<dbReference type="Pfam" id="PF03466">
    <property type="entry name" value="LysR_substrate"/>
    <property type="match status" value="1"/>
</dbReference>
<dbReference type="GO" id="GO:0006351">
    <property type="term" value="P:DNA-templated transcription"/>
    <property type="evidence" value="ECO:0007669"/>
    <property type="project" value="TreeGrafter"/>
</dbReference>
<dbReference type="RefSeq" id="WP_139862610.1">
    <property type="nucleotide sequence ID" value="NZ_CAADFC020000022.1"/>
</dbReference>
<feature type="domain" description="HTH lysR-type" evidence="6">
    <location>
        <begin position="9"/>
        <end position="61"/>
    </location>
</feature>